<comment type="function">
    <text evidence="7">Involved in both the arginine and lysine biosynthetic pathways.</text>
</comment>
<evidence type="ECO:0000313" key="9">
    <source>
        <dbReference type="Proteomes" id="UP001063698"/>
    </source>
</evidence>
<dbReference type="Gene3D" id="3.40.640.10">
    <property type="entry name" value="Type I PLP-dependent aspartate aminotransferase-like (Major domain)"/>
    <property type="match status" value="1"/>
</dbReference>
<comment type="catalytic activity">
    <reaction evidence="7">
        <text>[amino-group carrier protein]-C-terminal-gamma-(L-ornithyl)-L-glutamate + 2-oxoglutarate = [amino-group carrier protein]-C-terminal-gamma-(L-glutamyl-5-semialdehyde)-L-glutamate + L-glutamate</text>
        <dbReference type="Rhea" id="RHEA:52672"/>
        <dbReference type="Rhea" id="RHEA-COMP:13327"/>
        <dbReference type="Rhea" id="RHEA-COMP:13328"/>
        <dbReference type="ChEBI" id="CHEBI:16810"/>
        <dbReference type="ChEBI" id="CHEBI:29985"/>
        <dbReference type="ChEBI" id="CHEBI:136761"/>
        <dbReference type="ChEBI" id="CHEBI:136763"/>
        <dbReference type="EC" id="2.6.1.124"/>
    </reaction>
</comment>
<keyword evidence="3 7" id="KW-0028">Amino-acid biosynthesis</keyword>
<dbReference type="InterPro" id="IPR015422">
    <property type="entry name" value="PyrdxlP-dep_Trfase_small"/>
</dbReference>
<accession>A0A977K9M2</accession>
<dbReference type="PROSITE" id="PS00600">
    <property type="entry name" value="AA_TRANSFER_CLASS_3"/>
    <property type="match status" value="1"/>
</dbReference>
<feature type="modified residue" description="N6-(pyridoxal phosphate)lysine" evidence="7">
    <location>
        <position position="241"/>
    </location>
</feature>
<comment type="cofactor">
    <cofactor evidence="7">
        <name>pyridoxal 5'-phosphate</name>
        <dbReference type="ChEBI" id="CHEBI:597326"/>
    </cofactor>
    <text evidence="7">Binds 1 pyridoxal phosphate per subunit.</text>
</comment>
<keyword evidence="2 7" id="KW-0032">Aminotransferase</keyword>
<gene>
    <name evidence="7" type="primary">lysJ</name>
    <name evidence="8" type="ORF">IPA_05460</name>
</gene>
<sequence>MEAKLLRFYAPRGIKIVKAYMQYVWDESWNKYLDYYNGYGVGFLGHRNPRVVAKLVEQLGSLMINSPSFDDPAKEELLKKLPKILPQSLLNVYFQNSGTEAAELALKLALNYTKKEKVVAFKKAFHGRTLGSLSLTWGREYRTPAEQALYKNVHFATFNNVEEVDKVIDENTAAVFLEPVQGEGGINPASPEFIQTVARRAREVGAVLVYDEIQCGFGRTGAIWAFQKLGAPEPDILLSAKAIGNGFPVSMVAVSDKIAESIVTGMHGSTYGANPMALAAMSGAIDVLLEDDVPKQAEEKGQLFQKMLEEEVAPLRIVREVRAFGLMIGTELRVKPGKYIEELQKRKILALKAGLTVIRFLPPYVVTEDNIRHSVEVLREVLQG</sequence>
<keyword evidence="6 7" id="KW-0457">Lysine biosynthesis</keyword>
<dbReference type="PIRSF" id="PIRSF000521">
    <property type="entry name" value="Transaminase_4ab_Lys_Orn"/>
    <property type="match status" value="1"/>
</dbReference>
<dbReference type="InterPro" id="IPR015421">
    <property type="entry name" value="PyrdxlP-dep_Trfase_major"/>
</dbReference>
<dbReference type="GO" id="GO:0042802">
    <property type="term" value="F:identical protein binding"/>
    <property type="evidence" value="ECO:0007669"/>
    <property type="project" value="TreeGrafter"/>
</dbReference>
<name>A0A977K9M2_9CREN</name>
<proteinExistence type="inferred from homology"/>
<feature type="binding site" evidence="7">
    <location>
        <position position="128"/>
    </location>
    <ligand>
        <name>substrate</name>
    </ligand>
</feature>
<dbReference type="Pfam" id="PF00202">
    <property type="entry name" value="Aminotran_3"/>
    <property type="match status" value="1"/>
</dbReference>
<evidence type="ECO:0000256" key="2">
    <source>
        <dbReference type="ARBA" id="ARBA00022576"/>
    </source>
</evidence>
<reference evidence="8" key="1">
    <citation type="submission" date="2013-11" db="EMBL/GenBank/DDBJ databases">
        <title>Comparative genomics of Ignicoccus.</title>
        <authorList>
            <person name="Podar M."/>
        </authorList>
    </citation>
    <scope>NUCLEOTIDE SEQUENCE</scope>
    <source>
        <strain evidence="8">DSM 13166</strain>
    </source>
</reference>
<organism evidence="8 9">
    <name type="scientific">Ignicoccus pacificus DSM 13166</name>
    <dbReference type="NCBI Taxonomy" id="940294"/>
    <lineage>
        <taxon>Archaea</taxon>
        <taxon>Thermoproteota</taxon>
        <taxon>Thermoprotei</taxon>
        <taxon>Desulfurococcales</taxon>
        <taxon>Desulfurococcaceae</taxon>
        <taxon>Ignicoccus</taxon>
    </lineage>
</organism>
<dbReference type="InterPro" id="IPR015424">
    <property type="entry name" value="PyrdxlP-dep_Trfase"/>
</dbReference>
<dbReference type="Proteomes" id="UP001063698">
    <property type="component" value="Chromosome"/>
</dbReference>
<dbReference type="PANTHER" id="PTHR11986">
    <property type="entry name" value="AMINOTRANSFERASE CLASS III"/>
    <property type="match status" value="1"/>
</dbReference>
<dbReference type="FunFam" id="3.40.640.10:FF:000004">
    <property type="entry name" value="Acetylornithine aminotransferase"/>
    <property type="match status" value="1"/>
</dbReference>
<dbReference type="EC" id="2.6.1.124" evidence="7"/>
<evidence type="ECO:0000256" key="5">
    <source>
        <dbReference type="ARBA" id="ARBA00022898"/>
    </source>
</evidence>
<dbReference type="InterPro" id="IPR050103">
    <property type="entry name" value="Class-III_PLP-dep_AT"/>
</dbReference>
<dbReference type="HAMAP" id="MF_02084">
    <property type="entry name" value="LysJ_aminotrans_3"/>
    <property type="match status" value="1"/>
</dbReference>
<evidence type="ECO:0000256" key="7">
    <source>
        <dbReference type="HAMAP-Rule" id="MF_02084"/>
    </source>
</evidence>
<dbReference type="AlphaFoldDB" id="A0A977K9M2"/>
<dbReference type="GO" id="GO:0005737">
    <property type="term" value="C:cytoplasm"/>
    <property type="evidence" value="ECO:0007669"/>
    <property type="project" value="UniProtKB-SubCell"/>
</dbReference>
<dbReference type="GO" id="GO:0019878">
    <property type="term" value="P:lysine biosynthetic process via aminoadipic acid"/>
    <property type="evidence" value="ECO:0007669"/>
    <property type="project" value="UniProtKB-UniRule"/>
</dbReference>
<feature type="binding site" evidence="7">
    <location>
        <begin position="211"/>
        <end position="214"/>
    </location>
    <ligand>
        <name>pyridoxal 5'-phosphate</name>
        <dbReference type="ChEBI" id="CHEBI:597326"/>
    </ligand>
</feature>
<comment type="pathway">
    <text evidence="7">Amino-acid biosynthesis; L-lysine biosynthesis via AAA pathway; L-lysine from L-alpha-aminoadipate (Thermus route): step 4/5.</text>
</comment>
<dbReference type="GO" id="GO:0042450">
    <property type="term" value="P:L-arginine biosynthetic process via ornithine"/>
    <property type="evidence" value="ECO:0007669"/>
    <property type="project" value="UniProtKB-UniRule"/>
</dbReference>
<keyword evidence="9" id="KW-1185">Reference proteome</keyword>
<feature type="binding site" evidence="7">
    <location>
        <position position="125"/>
    </location>
    <ligand>
        <name>pyridoxal 5'-phosphate</name>
        <dbReference type="ChEBI" id="CHEBI:597326"/>
    </ligand>
</feature>
<comment type="subcellular location">
    <subcellularLocation>
        <location evidence="7">Cytoplasm</location>
    </subcellularLocation>
</comment>
<dbReference type="InterPro" id="IPR049704">
    <property type="entry name" value="Aminotrans_3_PPA_site"/>
</dbReference>
<keyword evidence="4 7" id="KW-0808">Transferase</keyword>
<protein>
    <recommendedName>
        <fullName evidence="7">Putative [LysW]-aminoadipate semialdehyde/glutamate semialdehyde transaminase</fullName>
        <ecNumber evidence="7">2.6.1.118</ecNumber>
        <ecNumber evidence="7">2.6.1.124</ecNumber>
    </recommendedName>
</protein>
<dbReference type="InterPro" id="IPR037537">
    <property type="entry name" value="LysJ"/>
</dbReference>
<dbReference type="SUPFAM" id="SSF53383">
    <property type="entry name" value="PLP-dependent transferases"/>
    <property type="match status" value="1"/>
</dbReference>
<dbReference type="CDD" id="cd00610">
    <property type="entry name" value="OAT_like"/>
    <property type="match status" value="1"/>
</dbReference>
<evidence type="ECO:0000256" key="6">
    <source>
        <dbReference type="ARBA" id="ARBA00023154"/>
    </source>
</evidence>
<evidence type="ECO:0000256" key="3">
    <source>
        <dbReference type="ARBA" id="ARBA00022605"/>
    </source>
</evidence>
<dbReference type="EC" id="2.6.1.118" evidence="7"/>
<dbReference type="GO" id="GO:0030170">
    <property type="term" value="F:pyridoxal phosphate binding"/>
    <property type="evidence" value="ECO:0007669"/>
    <property type="project" value="InterPro"/>
</dbReference>
<evidence type="ECO:0000256" key="4">
    <source>
        <dbReference type="ARBA" id="ARBA00022679"/>
    </source>
</evidence>
<dbReference type="PANTHER" id="PTHR11986:SF79">
    <property type="entry name" value="ACETYLORNITHINE AMINOTRANSFERASE, MITOCHONDRIAL"/>
    <property type="match status" value="1"/>
</dbReference>
<comment type="similarity">
    <text evidence="7">Belongs to the class-III pyridoxal-phosphate-dependent aminotransferase family. LysJ subfamily.</text>
</comment>
<dbReference type="GO" id="GO:0008483">
    <property type="term" value="F:transaminase activity"/>
    <property type="evidence" value="ECO:0007669"/>
    <property type="project" value="UniProtKB-UniRule"/>
</dbReference>
<feature type="binding site" evidence="7">
    <location>
        <position position="270"/>
    </location>
    <ligand>
        <name>pyridoxal 5'-phosphate</name>
        <dbReference type="ChEBI" id="CHEBI:597326"/>
    </ligand>
</feature>
<dbReference type="EMBL" id="CP006868">
    <property type="protein sequence ID" value="UXD21563.1"/>
    <property type="molecule type" value="Genomic_DNA"/>
</dbReference>
<comment type="subunit">
    <text evidence="7">Homodimer.</text>
</comment>
<dbReference type="InterPro" id="IPR005814">
    <property type="entry name" value="Aminotrans_3"/>
</dbReference>
<keyword evidence="1 7" id="KW-0963">Cytoplasm</keyword>
<comment type="pathway">
    <text evidence="7">Amino-acid biosynthesis; L-arginine biosynthesis.</text>
</comment>
<keyword evidence="7" id="KW-0055">Arginine biosynthesis</keyword>
<comment type="catalytic activity">
    <reaction evidence="7">
        <text>[amino-group carrier protein]-C-terminal-gamma-(L-lysyl)-L-glutamate + 2-oxoglutarate = [amino-group carrier protein]-C-terminal-N-(1-carboxy-5-oxopentan-1-yl)-L-glutamine + L-glutamate</text>
        <dbReference type="Rhea" id="RHEA:41952"/>
        <dbReference type="Rhea" id="RHEA-COMP:9714"/>
        <dbReference type="Rhea" id="RHEA-COMP:9715"/>
        <dbReference type="ChEBI" id="CHEBI:16810"/>
        <dbReference type="ChEBI" id="CHEBI:29985"/>
        <dbReference type="ChEBI" id="CHEBI:78501"/>
        <dbReference type="ChEBI" id="CHEBI:78526"/>
        <dbReference type="EC" id="2.6.1.118"/>
    </reaction>
</comment>
<keyword evidence="5 7" id="KW-0663">Pyridoxal phosphate</keyword>
<evidence type="ECO:0000256" key="1">
    <source>
        <dbReference type="ARBA" id="ARBA00022490"/>
    </source>
</evidence>
<feature type="binding site" evidence="7">
    <location>
        <position position="269"/>
    </location>
    <ligand>
        <name>substrate</name>
    </ligand>
</feature>
<feature type="binding site" evidence="7">
    <location>
        <begin position="98"/>
        <end position="99"/>
    </location>
    <ligand>
        <name>pyridoxal 5'-phosphate</name>
        <dbReference type="ChEBI" id="CHEBI:597326"/>
    </ligand>
</feature>
<dbReference type="Gene3D" id="3.90.1150.10">
    <property type="entry name" value="Aspartate Aminotransferase, domain 1"/>
    <property type="match status" value="1"/>
</dbReference>
<evidence type="ECO:0000313" key="8">
    <source>
        <dbReference type="EMBL" id="UXD21563.1"/>
    </source>
</evidence>
<dbReference type="KEGG" id="ipc:IPA_05460"/>